<feature type="region of interest" description="Disordered" evidence="1">
    <location>
        <begin position="335"/>
        <end position="380"/>
    </location>
</feature>
<dbReference type="Proteomes" id="UP000708148">
    <property type="component" value="Unassembled WGS sequence"/>
</dbReference>
<dbReference type="GO" id="GO:0034063">
    <property type="term" value="P:stress granule assembly"/>
    <property type="evidence" value="ECO:0007669"/>
    <property type="project" value="TreeGrafter"/>
</dbReference>
<protein>
    <submittedName>
        <fullName evidence="4">Uncharacterized protein</fullName>
    </submittedName>
</protein>
<keyword evidence="5" id="KW-1185">Reference proteome</keyword>
<dbReference type="InterPro" id="IPR010920">
    <property type="entry name" value="LSM_dom_sf"/>
</dbReference>
<evidence type="ECO:0000259" key="3">
    <source>
        <dbReference type="PROSITE" id="PS52002"/>
    </source>
</evidence>
<feature type="domain" description="DFDF" evidence="2">
    <location>
        <begin position="250"/>
        <end position="286"/>
    </location>
</feature>
<dbReference type="CDD" id="cd01736">
    <property type="entry name" value="LSm14_N"/>
    <property type="match status" value="1"/>
</dbReference>
<reference evidence="4" key="1">
    <citation type="submission" date="2020-12" db="EMBL/GenBank/DDBJ databases">
        <authorList>
            <person name="Iha C."/>
        </authorList>
    </citation>
    <scope>NUCLEOTIDE SEQUENCE</scope>
</reference>
<evidence type="ECO:0000313" key="4">
    <source>
        <dbReference type="EMBL" id="CAD7701404.1"/>
    </source>
</evidence>
<dbReference type="InterPro" id="IPR025609">
    <property type="entry name" value="Lsm14-like_N"/>
</dbReference>
<organism evidence="4 5">
    <name type="scientific">Ostreobium quekettii</name>
    <dbReference type="NCBI Taxonomy" id="121088"/>
    <lineage>
        <taxon>Eukaryota</taxon>
        <taxon>Viridiplantae</taxon>
        <taxon>Chlorophyta</taxon>
        <taxon>core chlorophytes</taxon>
        <taxon>Ulvophyceae</taxon>
        <taxon>TCBD clade</taxon>
        <taxon>Bryopsidales</taxon>
        <taxon>Ostreobineae</taxon>
        <taxon>Ostreobiaceae</taxon>
        <taxon>Ostreobium</taxon>
    </lineage>
</organism>
<dbReference type="InterPro" id="IPR025762">
    <property type="entry name" value="DFDF"/>
</dbReference>
<gene>
    <name evidence="4" type="ORF">OSTQU699_LOCUS6763</name>
</gene>
<feature type="compositionally biased region" description="Basic residues" evidence="1">
    <location>
        <begin position="351"/>
        <end position="365"/>
    </location>
</feature>
<dbReference type="GO" id="GO:0003729">
    <property type="term" value="F:mRNA binding"/>
    <property type="evidence" value="ECO:0007669"/>
    <property type="project" value="TreeGrafter"/>
</dbReference>
<feature type="region of interest" description="Disordered" evidence="1">
    <location>
        <begin position="112"/>
        <end position="254"/>
    </location>
</feature>
<sequence length="380" mass="39662">MANAIPAVGSRISLVSSGDIRYEGILYSIDMVDSKIALQQVKSFGTEGRRVGEAQVPPSEEVYEYIVFRGSDIKELNVLEYARSRPAGLDDPAIISAVGPGGSPPMQVRNMNQGQYGANTWGGGQGQAQNQGYQGGGAGPSANKPSFPGSGSAPAPTISITPARPGQDGGASAGGNWWQGGGAPNGGMSNQYQGRGRGGPGGPAGRGYGVQPGRGYYRGGRRGGGPWQAGGEGGMGSGGRGGSAYTAPRAVPPPVPVPNEDFNFEEQNAKFKKDDVAKEEAGSDVPKGTYAKDEFFDTMSCEALEKLGGANQEGRRSFAEQRKVDVETFGGVASNMNRRGRWGSRGMRGQGRGRGRGYGRGRGRGYYHNYQSYGKEGGRG</sequence>
<dbReference type="SMART" id="SM01271">
    <property type="entry name" value="LSM14"/>
    <property type="match status" value="1"/>
</dbReference>
<evidence type="ECO:0000259" key="2">
    <source>
        <dbReference type="PROSITE" id="PS51512"/>
    </source>
</evidence>
<dbReference type="GO" id="GO:0000932">
    <property type="term" value="C:P-body"/>
    <property type="evidence" value="ECO:0007669"/>
    <property type="project" value="TreeGrafter"/>
</dbReference>
<comment type="caution">
    <text evidence="4">The sequence shown here is derived from an EMBL/GenBank/DDBJ whole genome shotgun (WGS) entry which is preliminary data.</text>
</comment>
<dbReference type="AlphaFoldDB" id="A0A8S1J147"/>
<evidence type="ECO:0000256" key="1">
    <source>
        <dbReference type="SAM" id="MobiDB-lite"/>
    </source>
</evidence>
<dbReference type="PANTHER" id="PTHR13586:SF0">
    <property type="entry name" value="TRAILER HITCH, ISOFORM H"/>
    <property type="match status" value="1"/>
</dbReference>
<dbReference type="Pfam" id="PF12701">
    <property type="entry name" value="LSM14"/>
    <property type="match status" value="1"/>
</dbReference>
<evidence type="ECO:0000313" key="5">
    <source>
        <dbReference type="Proteomes" id="UP000708148"/>
    </source>
</evidence>
<dbReference type="PROSITE" id="PS52002">
    <property type="entry name" value="SM"/>
    <property type="match status" value="1"/>
</dbReference>
<dbReference type="EMBL" id="CAJHUC010001528">
    <property type="protein sequence ID" value="CAD7701404.1"/>
    <property type="molecule type" value="Genomic_DNA"/>
</dbReference>
<name>A0A8S1J147_9CHLO</name>
<feature type="compositionally biased region" description="Low complexity" evidence="1">
    <location>
        <begin position="145"/>
        <end position="156"/>
    </location>
</feature>
<dbReference type="SUPFAM" id="SSF50182">
    <property type="entry name" value="Sm-like ribonucleoproteins"/>
    <property type="match status" value="1"/>
</dbReference>
<dbReference type="Gene3D" id="2.30.30.100">
    <property type="match status" value="1"/>
</dbReference>
<dbReference type="GO" id="GO:0033962">
    <property type="term" value="P:P-body assembly"/>
    <property type="evidence" value="ECO:0007669"/>
    <property type="project" value="TreeGrafter"/>
</dbReference>
<dbReference type="InterPro" id="IPR019050">
    <property type="entry name" value="FDF_dom"/>
</dbReference>
<dbReference type="OrthoDB" id="21539at2759"/>
<feature type="compositionally biased region" description="Gly residues" evidence="1">
    <location>
        <begin position="195"/>
        <end position="242"/>
    </location>
</feature>
<feature type="compositionally biased region" description="Gly residues" evidence="1">
    <location>
        <begin position="167"/>
        <end position="185"/>
    </location>
</feature>
<dbReference type="SMART" id="SM01199">
    <property type="entry name" value="FDF"/>
    <property type="match status" value="1"/>
</dbReference>
<feature type="domain" description="Sm" evidence="3">
    <location>
        <begin position="1"/>
        <end position="82"/>
    </location>
</feature>
<accession>A0A8S1J147</accession>
<dbReference type="PANTHER" id="PTHR13586">
    <property type="entry name" value="SCD6 PROTEIN-RELATED"/>
    <property type="match status" value="1"/>
</dbReference>
<dbReference type="InterPro" id="IPR047575">
    <property type="entry name" value="Sm"/>
</dbReference>
<proteinExistence type="predicted"/>
<dbReference type="PROSITE" id="PS51512">
    <property type="entry name" value="DFDF"/>
    <property type="match status" value="1"/>
</dbReference>